<dbReference type="PANTHER" id="PTHR43477">
    <property type="entry name" value="DIHYDROANTICAPSIN 7-DEHYDROGENASE"/>
    <property type="match status" value="1"/>
</dbReference>
<dbReference type="InterPro" id="IPR002347">
    <property type="entry name" value="SDR_fam"/>
</dbReference>
<dbReference type="PANTHER" id="PTHR43477:SF1">
    <property type="entry name" value="DIHYDROANTICAPSIN 7-DEHYDROGENASE"/>
    <property type="match status" value="1"/>
</dbReference>
<keyword evidence="2" id="KW-0560">Oxidoreductase</keyword>
<evidence type="ECO:0000256" key="2">
    <source>
        <dbReference type="ARBA" id="ARBA00023002"/>
    </source>
</evidence>
<dbReference type="EMBL" id="JTAK01000005">
    <property type="protein sequence ID" value="KHO64269.1"/>
    <property type="molecule type" value="Genomic_DNA"/>
</dbReference>
<dbReference type="RefSeq" id="WP_039606945.1">
    <property type="nucleotide sequence ID" value="NZ_FMUP01000003.1"/>
</dbReference>
<proteinExistence type="inferred from homology"/>
<dbReference type="InterPro" id="IPR057326">
    <property type="entry name" value="KR_dom"/>
</dbReference>
<evidence type="ECO:0000313" key="4">
    <source>
        <dbReference type="EMBL" id="KHO64269.1"/>
    </source>
</evidence>
<dbReference type="PRINTS" id="PR00080">
    <property type="entry name" value="SDRFAMILY"/>
</dbReference>
<accession>A0A0B3BUB4</accession>
<dbReference type="PRINTS" id="PR00081">
    <property type="entry name" value="GDHRDH"/>
</dbReference>
<dbReference type="GO" id="GO:0016491">
    <property type="term" value="F:oxidoreductase activity"/>
    <property type="evidence" value="ECO:0007669"/>
    <property type="project" value="UniProtKB-KW"/>
</dbReference>
<protein>
    <submittedName>
        <fullName evidence="4">Short-chain dehydrogenase</fullName>
    </submittedName>
</protein>
<dbReference type="STRING" id="706570.PT85_13660"/>
<dbReference type="SMART" id="SM00822">
    <property type="entry name" value="PKS_KR"/>
    <property type="match status" value="1"/>
</dbReference>
<dbReference type="InterPro" id="IPR020904">
    <property type="entry name" value="Sc_DH/Rdtase_CS"/>
</dbReference>
<dbReference type="PROSITE" id="PS00061">
    <property type="entry name" value="ADH_SHORT"/>
    <property type="match status" value="1"/>
</dbReference>
<dbReference type="AlphaFoldDB" id="A0A0B3BUB4"/>
<dbReference type="InterPro" id="IPR051122">
    <property type="entry name" value="SDR_DHRS6-like"/>
</dbReference>
<name>A0A0B3BUB4_9PSED</name>
<dbReference type="OrthoDB" id="9787298at2"/>
<feature type="domain" description="Ketoreductase" evidence="3">
    <location>
        <begin position="8"/>
        <end position="190"/>
    </location>
</feature>
<comment type="similarity">
    <text evidence="1">Belongs to the short-chain dehydrogenases/reductases (SDR) family.</text>
</comment>
<keyword evidence="5" id="KW-1185">Reference proteome</keyword>
<evidence type="ECO:0000313" key="5">
    <source>
        <dbReference type="Proteomes" id="UP000030980"/>
    </source>
</evidence>
<dbReference type="InterPro" id="IPR036291">
    <property type="entry name" value="NAD(P)-bd_dom_sf"/>
</dbReference>
<comment type="caution">
    <text evidence="4">The sequence shown here is derived from an EMBL/GenBank/DDBJ whole genome shotgun (WGS) entry which is preliminary data.</text>
</comment>
<dbReference type="Proteomes" id="UP000030980">
    <property type="component" value="Unassembled WGS sequence"/>
</dbReference>
<gene>
    <name evidence="4" type="ORF">PT85_13660</name>
</gene>
<dbReference type="FunFam" id="3.40.50.720:FF:000084">
    <property type="entry name" value="Short-chain dehydrogenase reductase"/>
    <property type="match status" value="1"/>
</dbReference>
<dbReference type="Gene3D" id="3.40.50.720">
    <property type="entry name" value="NAD(P)-binding Rossmann-like Domain"/>
    <property type="match status" value="1"/>
</dbReference>
<sequence>MSERLQGKVAVVTGGASGMGASAVRRFAAEGARVLLTDLNVEAGQRLADELGEAVTFIGQDVSDAQSWQTLAAHIEAQHGRLDVLVNNAGILKAGSVEDTTLEDWQRLMRVNAESVFLGCQTAVALMKRGAGGAIVNLASITSMAGKPDYLAYSASKGAIAALTRSVAAFGRPFRIRCNSVHPDGVLTPMTRAVYPAGVDPEQLTIDANPMNRACRAEDVANAIVFLASDEARAINGIELRIDSGQFVMSI</sequence>
<evidence type="ECO:0000259" key="3">
    <source>
        <dbReference type="SMART" id="SM00822"/>
    </source>
</evidence>
<organism evidence="4 5">
    <name type="scientific">Pseudomonas flexibilis</name>
    <dbReference type="NCBI Taxonomy" id="706570"/>
    <lineage>
        <taxon>Bacteria</taxon>
        <taxon>Pseudomonadati</taxon>
        <taxon>Pseudomonadota</taxon>
        <taxon>Gammaproteobacteria</taxon>
        <taxon>Pseudomonadales</taxon>
        <taxon>Pseudomonadaceae</taxon>
        <taxon>Pseudomonas</taxon>
    </lineage>
</organism>
<dbReference type="SUPFAM" id="SSF51735">
    <property type="entry name" value="NAD(P)-binding Rossmann-fold domains"/>
    <property type="match status" value="1"/>
</dbReference>
<dbReference type="NCBIfam" id="NF005559">
    <property type="entry name" value="PRK07231.1"/>
    <property type="match status" value="1"/>
</dbReference>
<evidence type="ECO:0000256" key="1">
    <source>
        <dbReference type="ARBA" id="ARBA00006484"/>
    </source>
</evidence>
<dbReference type="Pfam" id="PF13561">
    <property type="entry name" value="adh_short_C2"/>
    <property type="match status" value="1"/>
</dbReference>
<reference evidence="4 5" key="1">
    <citation type="submission" date="2014-11" db="EMBL/GenBank/DDBJ databases">
        <title>Genome sequence of Pseudomonas tuomuerensis JCM 14085.</title>
        <authorList>
            <person name="Shin S.-K."/>
            <person name="Yi H."/>
        </authorList>
    </citation>
    <scope>NUCLEOTIDE SEQUENCE [LARGE SCALE GENOMIC DNA]</scope>
    <source>
        <strain evidence="4 5">JCM 14085</strain>
    </source>
</reference>